<feature type="region of interest" description="Disordered" evidence="1">
    <location>
        <begin position="407"/>
        <end position="468"/>
    </location>
</feature>
<evidence type="ECO:0000259" key="2">
    <source>
        <dbReference type="Pfam" id="PF14661"/>
    </source>
</evidence>
<dbReference type="InterPro" id="IPR026797">
    <property type="entry name" value="HAUS_6"/>
</dbReference>
<dbReference type="GO" id="GO:0008017">
    <property type="term" value="F:microtubule binding"/>
    <property type="evidence" value="ECO:0007669"/>
    <property type="project" value="TreeGrafter"/>
</dbReference>
<dbReference type="PANTHER" id="PTHR16151">
    <property type="entry name" value="HAUS AUGMIN-LIKE COMPLEX SUBUNIT 6"/>
    <property type="match status" value="1"/>
</dbReference>
<protein>
    <recommendedName>
        <fullName evidence="2">HAUS augmin-like complex subunit 6 N-terminal domain-containing protein</fullName>
    </recommendedName>
</protein>
<dbReference type="GO" id="GO:0070652">
    <property type="term" value="C:HAUS complex"/>
    <property type="evidence" value="ECO:0007669"/>
    <property type="project" value="InterPro"/>
</dbReference>
<dbReference type="InterPro" id="IPR028163">
    <property type="entry name" value="HAUS_6_N"/>
</dbReference>
<gene>
    <name evidence="3" type="ORF">PBRA_001995</name>
</gene>
<dbReference type="AlphaFoldDB" id="A0A0G4J209"/>
<dbReference type="PANTHER" id="PTHR16151:SF2">
    <property type="entry name" value="HAUS AUGMIN-LIKE COMPLEX SUBUNIT 6"/>
    <property type="match status" value="1"/>
</dbReference>
<evidence type="ECO:0000256" key="1">
    <source>
        <dbReference type="SAM" id="MobiDB-lite"/>
    </source>
</evidence>
<proteinExistence type="predicted"/>
<evidence type="ECO:0000313" key="3">
    <source>
        <dbReference type="EMBL" id="CEP01389.1"/>
    </source>
</evidence>
<feature type="domain" description="HAUS augmin-like complex subunit 6 N-terminal" evidence="2">
    <location>
        <begin position="16"/>
        <end position="253"/>
    </location>
</feature>
<dbReference type="GO" id="GO:0051225">
    <property type="term" value="P:spindle assembly"/>
    <property type="evidence" value="ECO:0007669"/>
    <property type="project" value="InterPro"/>
</dbReference>
<keyword evidence="4" id="KW-1185">Reference proteome</keyword>
<organism evidence="3 4">
    <name type="scientific">Plasmodiophora brassicae</name>
    <name type="common">Clubroot disease agent</name>
    <dbReference type="NCBI Taxonomy" id="37360"/>
    <lineage>
        <taxon>Eukaryota</taxon>
        <taxon>Sar</taxon>
        <taxon>Rhizaria</taxon>
        <taxon>Endomyxa</taxon>
        <taxon>Phytomyxea</taxon>
        <taxon>Plasmodiophorida</taxon>
        <taxon>Plasmodiophoridae</taxon>
        <taxon>Plasmodiophora</taxon>
    </lineage>
</organism>
<sequence length="468" mass="52722">MTAVECWESVDVETLMWRNVTLLGFDAADAFKRYPGASFGPDMFRKSNPKGLIVITHFLFTRKDPAQARIDFAHVWPVMGRDQDYEFRTVVLYNLLHALELSDQLPRGTTLKSHLTQAFGPRVCNVVWHLSSHVLEHVFRSEHPQLYADMVFGLPDPKTIPGHLLAAHDAALQDRVRVQIALLQRALHERVNTDTHLQSLIDKIADEYRQQHSRQGEVEDAYRRSTRENDAEAFTEIANVHRVKKVELLQSAWSRILELLREMRTYRDEIERVTTTDGVEVSRRLDGHDLVAGAHVNLVDLIDSFSETLESLQRSVDLPNGLDEIHEKRSWSSKCAHVESNRLKSMRELVDSLGHLVPVVQSSVNDLRQQVSHGASEGPVNSLNMSPQAPKLSLVPPTPMLPAQALFRQSRPSTPSSVLSKPPVPMFQTSGVSAAMRTANKPPPSPAPLHLKSMQKRRLSFGTGQRPS</sequence>
<accession>A0A0G4J209</accession>
<dbReference type="STRING" id="37360.A0A0G4J209"/>
<evidence type="ECO:0000313" key="4">
    <source>
        <dbReference type="Proteomes" id="UP000039324"/>
    </source>
</evidence>
<dbReference type="GO" id="GO:1990498">
    <property type="term" value="C:mitotic spindle microtubule"/>
    <property type="evidence" value="ECO:0007669"/>
    <property type="project" value="TreeGrafter"/>
</dbReference>
<name>A0A0G4J209_PLABS</name>
<reference evidence="3 4" key="1">
    <citation type="submission" date="2015-02" db="EMBL/GenBank/DDBJ databases">
        <authorList>
            <person name="Chooi Y.-H."/>
        </authorList>
    </citation>
    <scope>NUCLEOTIDE SEQUENCE [LARGE SCALE GENOMIC DNA]</scope>
    <source>
        <strain evidence="3">E3</strain>
    </source>
</reference>
<dbReference type="Pfam" id="PF14661">
    <property type="entry name" value="HAUS6_N"/>
    <property type="match status" value="1"/>
</dbReference>
<feature type="compositionally biased region" description="Polar residues" evidence="1">
    <location>
        <begin position="410"/>
        <end position="419"/>
    </location>
</feature>
<dbReference type="EMBL" id="CDSF01000112">
    <property type="protein sequence ID" value="CEP01389.1"/>
    <property type="molecule type" value="Genomic_DNA"/>
</dbReference>
<dbReference type="Proteomes" id="UP000039324">
    <property type="component" value="Unassembled WGS sequence"/>
</dbReference>
<dbReference type="OrthoDB" id="165327at2759"/>